<sequence length="112" mass="12846">MKEQDDILEYGYISGLIDSLEERKKELAAAIKQRLQVGESGVAGPYIVTRREVHRFDISKAEKALPGDTLRRCYVQKLDPKRVKALASAEEYLQCLKSTEQLYIRQEKGEDE</sequence>
<protein>
    <submittedName>
        <fullName evidence="1">Uncharacterized protein</fullName>
    </submittedName>
</protein>
<reference evidence="1" key="1">
    <citation type="journal article" date="2021" name="Proc. Natl. Acad. Sci. U.S.A.">
        <title>A Catalog of Tens of Thousands of Viruses from Human Metagenomes Reveals Hidden Associations with Chronic Diseases.</title>
        <authorList>
            <person name="Tisza M.J."/>
            <person name="Buck C.B."/>
        </authorList>
    </citation>
    <scope>NUCLEOTIDE SEQUENCE</scope>
    <source>
        <strain evidence="1">CtjKY6</strain>
    </source>
</reference>
<dbReference type="EMBL" id="BK016165">
    <property type="protein sequence ID" value="DAF99392.1"/>
    <property type="molecule type" value="Genomic_DNA"/>
</dbReference>
<organism evidence="1">
    <name type="scientific">Siphoviridae sp. ctjKY6</name>
    <dbReference type="NCBI Taxonomy" id="2825631"/>
    <lineage>
        <taxon>Viruses</taxon>
        <taxon>Duplodnaviria</taxon>
        <taxon>Heunggongvirae</taxon>
        <taxon>Uroviricota</taxon>
        <taxon>Caudoviricetes</taxon>
    </lineage>
</organism>
<evidence type="ECO:0000313" key="1">
    <source>
        <dbReference type="EMBL" id="DAF99392.1"/>
    </source>
</evidence>
<name>A0A8S5UY19_9CAUD</name>
<proteinExistence type="predicted"/>
<accession>A0A8S5UY19</accession>